<evidence type="ECO:0008006" key="4">
    <source>
        <dbReference type="Google" id="ProtNLM"/>
    </source>
</evidence>
<reference evidence="2 3" key="1">
    <citation type="journal article" date="2012" name="Front. Microbiol.">
        <title>Redundancy and modularity in membrane-associated dissimilatory nitrate reduction in Bacillus.</title>
        <authorList>
            <person name="Heylen K."/>
            <person name="Keltjens J."/>
        </authorList>
    </citation>
    <scope>NUCLEOTIDE SEQUENCE [LARGE SCALE GENOMIC DNA]</scope>
    <source>
        <strain evidence="2 3">LMG 9581</strain>
    </source>
</reference>
<dbReference type="STRING" id="1131731.BAZO_16299"/>
<feature type="transmembrane region" description="Helical" evidence="1">
    <location>
        <begin position="74"/>
        <end position="95"/>
    </location>
</feature>
<evidence type="ECO:0000313" key="3">
    <source>
        <dbReference type="Proteomes" id="UP000006315"/>
    </source>
</evidence>
<proteinExistence type="predicted"/>
<keyword evidence="1" id="KW-1133">Transmembrane helix</keyword>
<comment type="caution">
    <text evidence="2">The sequence shown here is derived from an EMBL/GenBank/DDBJ whole genome shotgun (WGS) entry which is preliminary data.</text>
</comment>
<protein>
    <recommendedName>
        <fullName evidence="4">DUF4181 domain-containing protein</fullName>
    </recommendedName>
</protein>
<evidence type="ECO:0000256" key="1">
    <source>
        <dbReference type="SAM" id="Phobius"/>
    </source>
</evidence>
<dbReference type="AlphaFoldDB" id="K6BXQ3"/>
<feature type="transmembrane region" description="Helical" evidence="1">
    <location>
        <begin position="6"/>
        <end position="26"/>
    </location>
</feature>
<feature type="transmembrane region" description="Helical" evidence="1">
    <location>
        <begin position="51"/>
        <end position="68"/>
    </location>
</feature>
<dbReference type="Pfam" id="PF13789">
    <property type="entry name" value="DUF4181"/>
    <property type="match status" value="1"/>
</dbReference>
<gene>
    <name evidence="2" type="ORF">BAZO_16299</name>
</gene>
<keyword evidence="1" id="KW-0812">Transmembrane</keyword>
<keyword evidence="1" id="KW-0472">Membrane</keyword>
<dbReference type="RefSeq" id="WP_003332713.1">
    <property type="nucleotide sequence ID" value="NZ_AJLR01000129.1"/>
</dbReference>
<sequence length="131" mass="15535">MISFVIVAFIVLVSIKGAKLFLRKVLHIEKDNKKFFSYNHINERHRKVDKAVRTASTIIFIILLYFLYFENYSITFFLTSVIIFAVIDYVVQAYFEWRYSDKPKQSILTIAEMLLWLIALIVIIQLDLFSK</sequence>
<feature type="transmembrane region" description="Helical" evidence="1">
    <location>
        <begin position="107"/>
        <end position="126"/>
    </location>
</feature>
<accession>K6BXQ3</accession>
<dbReference type="EMBL" id="AJLR01000129">
    <property type="protein sequence ID" value="EKN63700.1"/>
    <property type="molecule type" value="Genomic_DNA"/>
</dbReference>
<dbReference type="Proteomes" id="UP000006315">
    <property type="component" value="Unassembled WGS sequence"/>
</dbReference>
<dbReference type="InterPro" id="IPR025441">
    <property type="entry name" value="DUF4181"/>
</dbReference>
<organism evidence="2 3">
    <name type="scientific">Schinkia azotoformans LMG 9581</name>
    <dbReference type="NCBI Taxonomy" id="1131731"/>
    <lineage>
        <taxon>Bacteria</taxon>
        <taxon>Bacillati</taxon>
        <taxon>Bacillota</taxon>
        <taxon>Bacilli</taxon>
        <taxon>Bacillales</taxon>
        <taxon>Bacillaceae</taxon>
        <taxon>Calidifontibacillus/Schinkia group</taxon>
        <taxon>Schinkia</taxon>
    </lineage>
</organism>
<keyword evidence="3" id="KW-1185">Reference proteome</keyword>
<evidence type="ECO:0000313" key="2">
    <source>
        <dbReference type="EMBL" id="EKN63700.1"/>
    </source>
</evidence>
<name>K6BXQ3_SCHAZ</name>